<proteinExistence type="predicted"/>
<sequence length="446" mass="49064">MAINVNAVPITLQKIPTANDSLKLVDMQKTFSIIDEVPAADAIATDENPEYDAQINDMLNTLKALQVAKKSLSDVQSITKDIKSNYKTEKNDAWAPVDDTMLRQRYEATLQIKDILSKATLNHKNVFTMDYAKDRITLDLGRKDMSALNLRDEHSINIFSDNIDRLSQQIEENVQKLQQKIDKINKSRWLSMENLRNVRLQQKEVNAALKAAQPAPNLASALAQISQQQPALSASIDSTTQDVSAKSNTPTISKDQENSMQQNLNTQESAKSQVENNAEKVAASSVSKLNTADSITKSNTDDKNIESNITKSNPVGLNTESKKEDSASSNEKSSDNKDKGQMNTANVSTQGTKAKDPKDEVSIKVDDASVDKTNNMKESNDSVDKKATQDSAKMDTKQTNNSIENASKDNSEIKGESTNIDTKSTATLNNASSQKENEEQVVDVFA</sequence>
<dbReference type="EMBL" id="JRPK02000012">
    <property type="protein sequence ID" value="TLD98353.1"/>
    <property type="molecule type" value="Genomic_DNA"/>
</dbReference>
<organism evidence="3 4">
    <name type="scientific">Helicobacter trogontum</name>
    <dbReference type="NCBI Taxonomy" id="50960"/>
    <lineage>
        <taxon>Bacteria</taxon>
        <taxon>Pseudomonadati</taxon>
        <taxon>Campylobacterota</taxon>
        <taxon>Epsilonproteobacteria</taxon>
        <taxon>Campylobacterales</taxon>
        <taxon>Helicobacteraceae</taxon>
        <taxon>Helicobacter</taxon>
    </lineage>
</organism>
<evidence type="ECO:0000256" key="2">
    <source>
        <dbReference type="SAM" id="MobiDB-lite"/>
    </source>
</evidence>
<feature type="compositionally biased region" description="Polar residues" evidence="2">
    <location>
        <begin position="237"/>
        <end position="276"/>
    </location>
</feature>
<keyword evidence="1" id="KW-0175">Coiled coil</keyword>
<gene>
    <name evidence="3" type="ORF">LS80_004910</name>
</gene>
<dbReference type="AlphaFoldDB" id="A0A4U8TEL1"/>
<name>A0A4U8TEL1_9HELI</name>
<comment type="caution">
    <text evidence="3">The sequence shown here is derived from an EMBL/GenBank/DDBJ whole genome shotgun (WGS) entry which is preliminary data.</text>
</comment>
<evidence type="ECO:0000256" key="1">
    <source>
        <dbReference type="SAM" id="Coils"/>
    </source>
</evidence>
<protein>
    <submittedName>
        <fullName evidence="3">Uncharacterized protein</fullName>
    </submittedName>
</protein>
<feature type="compositionally biased region" description="Polar residues" evidence="2">
    <location>
        <begin position="306"/>
        <end position="319"/>
    </location>
</feature>
<feature type="coiled-coil region" evidence="1">
    <location>
        <begin position="160"/>
        <end position="187"/>
    </location>
</feature>
<reference evidence="3 4" key="1">
    <citation type="journal article" date="2014" name="Genome Announc.">
        <title>Draft genome sequences of eight enterohepatic helicobacter species isolated from both laboratory and wild rodents.</title>
        <authorList>
            <person name="Sheh A."/>
            <person name="Shen Z."/>
            <person name="Fox J.G."/>
        </authorList>
    </citation>
    <scope>NUCLEOTIDE SEQUENCE [LARGE SCALE GENOMIC DNA]</scope>
    <source>
        <strain evidence="3 4">ATCC 49310</strain>
    </source>
</reference>
<dbReference type="RefSeq" id="WP_034318666.1">
    <property type="nucleotide sequence ID" value="NZ_FZND01000059.1"/>
</dbReference>
<feature type="compositionally biased region" description="Polar residues" evidence="2">
    <location>
        <begin position="284"/>
        <end position="298"/>
    </location>
</feature>
<feature type="compositionally biased region" description="Basic and acidic residues" evidence="2">
    <location>
        <begin position="353"/>
        <end position="396"/>
    </location>
</feature>
<accession>A0A4U8TEL1</accession>
<evidence type="ECO:0000313" key="4">
    <source>
        <dbReference type="Proteomes" id="UP000029861"/>
    </source>
</evidence>
<dbReference type="Proteomes" id="UP000029861">
    <property type="component" value="Unassembled WGS sequence"/>
</dbReference>
<feature type="compositionally biased region" description="Polar residues" evidence="2">
    <location>
        <begin position="416"/>
        <end position="434"/>
    </location>
</feature>
<feature type="region of interest" description="Disordered" evidence="2">
    <location>
        <begin position="233"/>
        <end position="446"/>
    </location>
</feature>
<feature type="compositionally biased region" description="Basic and acidic residues" evidence="2">
    <location>
        <begin position="406"/>
        <end position="415"/>
    </location>
</feature>
<evidence type="ECO:0000313" key="3">
    <source>
        <dbReference type="EMBL" id="TLD98353.1"/>
    </source>
</evidence>
<feature type="compositionally biased region" description="Polar residues" evidence="2">
    <location>
        <begin position="341"/>
        <end position="352"/>
    </location>
</feature>
<feature type="compositionally biased region" description="Basic and acidic residues" evidence="2">
    <location>
        <begin position="320"/>
        <end position="340"/>
    </location>
</feature>